<proteinExistence type="inferred from homology"/>
<comment type="similarity">
    <text evidence="2">Belongs to the TspO/BZRP family.</text>
</comment>
<keyword evidence="3 6" id="KW-0812">Transmembrane</keyword>
<dbReference type="RefSeq" id="WP_106160872.1">
    <property type="nucleotide sequence ID" value="NZ_PVTT01000002.1"/>
</dbReference>
<dbReference type="PIRSF" id="PIRSF005859">
    <property type="entry name" value="PBR"/>
    <property type="match status" value="1"/>
</dbReference>
<keyword evidence="5 6" id="KW-0472">Membrane</keyword>
<gene>
    <name evidence="7" type="ORF">BCF33_2134</name>
</gene>
<evidence type="ECO:0000256" key="1">
    <source>
        <dbReference type="ARBA" id="ARBA00004141"/>
    </source>
</evidence>
<organism evidence="7 8">
    <name type="scientific">Hasllibacter halocynthiae</name>
    <dbReference type="NCBI Taxonomy" id="595589"/>
    <lineage>
        <taxon>Bacteria</taxon>
        <taxon>Pseudomonadati</taxon>
        <taxon>Pseudomonadota</taxon>
        <taxon>Alphaproteobacteria</taxon>
        <taxon>Rhodobacterales</taxon>
        <taxon>Roseobacteraceae</taxon>
        <taxon>Hasllibacter</taxon>
    </lineage>
</organism>
<evidence type="ECO:0000313" key="7">
    <source>
        <dbReference type="EMBL" id="PRY93267.1"/>
    </source>
</evidence>
<dbReference type="Proteomes" id="UP000238801">
    <property type="component" value="Unassembled WGS sequence"/>
</dbReference>
<keyword evidence="8" id="KW-1185">Reference proteome</keyword>
<evidence type="ECO:0000256" key="6">
    <source>
        <dbReference type="SAM" id="Phobius"/>
    </source>
</evidence>
<dbReference type="OrthoDB" id="9795496at2"/>
<dbReference type="AlphaFoldDB" id="A0A2T0X2Y1"/>
<feature type="transmembrane region" description="Helical" evidence="6">
    <location>
        <begin position="98"/>
        <end position="119"/>
    </location>
</feature>
<dbReference type="FunFam" id="1.20.1260.100:FF:000001">
    <property type="entry name" value="translocator protein 2"/>
    <property type="match status" value="1"/>
</dbReference>
<dbReference type="CDD" id="cd15904">
    <property type="entry name" value="TSPO_MBR"/>
    <property type="match status" value="1"/>
</dbReference>
<dbReference type="Gene3D" id="1.20.1260.100">
    <property type="entry name" value="TspO/MBR protein"/>
    <property type="match status" value="1"/>
</dbReference>
<dbReference type="Pfam" id="PF03073">
    <property type="entry name" value="TspO_MBR"/>
    <property type="match status" value="1"/>
</dbReference>
<name>A0A2T0X2Y1_9RHOB</name>
<sequence length="155" mass="16929">MDWMIFGLFLIACTGAGATGALFPPGDWYRRLDKPAWTPPDWLFPLAWTYLYVAIAWAAARVAHLPGAEVALALWAAQIAWNALWTPVFFGLRRLKAALAVLAVLWALVLLAAVAFAMLDRLTLIAFVPYVVWTSYAGALNADILRRNGGRAAAA</sequence>
<feature type="transmembrane region" description="Helical" evidence="6">
    <location>
        <begin position="72"/>
        <end position="92"/>
    </location>
</feature>
<accession>A0A2T0X2Y1</accession>
<dbReference type="InterPro" id="IPR038330">
    <property type="entry name" value="TspO/MBR-related_sf"/>
</dbReference>
<dbReference type="PANTHER" id="PTHR10057:SF0">
    <property type="entry name" value="TRANSLOCATOR PROTEIN"/>
    <property type="match status" value="1"/>
</dbReference>
<protein>
    <submittedName>
        <fullName evidence="7">TspO/MBR related protein</fullName>
    </submittedName>
</protein>
<dbReference type="GO" id="GO:0033013">
    <property type="term" value="P:tetrapyrrole metabolic process"/>
    <property type="evidence" value="ECO:0007669"/>
    <property type="project" value="UniProtKB-ARBA"/>
</dbReference>
<dbReference type="EMBL" id="PVTT01000002">
    <property type="protein sequence ID" value="PRY93267.1"/>
    <property type="molecule type" value="Genomic_DNA"/>
</dbReference>
<keyword evidence="4 6" id="KW-1133">Transmembrane helix</keyword>
<reference evidence="7 8" key="1">
    <citation type="submission" date="2018-03" db="EMBL/GenBank/DDBJ databases">
        <title>Genomic Encyclopedia of Archaeal and Bacterial Type Strains, Phase II (KMG-II): from individual species to whole genera.</title>
        <authorList>
            <person name="Goeker M."/>
        </authorList>
    </citation>
    <scope>NUCLEOTIDE SEQUENCE [LARGE SCALE GENOMIC DNA]</scope>
    <source>
        <strain evidence="7 8">DSM 29318</strain>
    </source>
</reference>
<evidence type="ECO:0000256" key="5">
    <source>
        <dbReference type="ARBA" id="ARBA00023136"/>
    </source>
</evidence>
<dbReference type="PANTHER" id="PTHR10057">
    <property type="entry name" value="PERIPHERAL-TYPE BENZODIAZEPINE RECEPTOR"/>
    <property type="match status" value="1"/>
</dbReference>
<comment type="subcellular location">
    <subcellularLocation>
        <location evidence="1">Membrane</location>
        <topology evidence="1">Multi-pass membrane protein</topology>
    </subcellularLocation>
</comment>
<evidence type="ECO:0000256" key="2">
    <source>
        <dbReference type="ARBA" id="ARBA00007524"/>
    </source>
</evidence>
<dbReference type="NCBIfam" id="NF047825">
    <property type="entry name" value="T-richsensTspOAlph"/>
    <property type="match status" value="1"/>
</dbReference>
<dbReference type="InterPro" id="IPR004307">
    <property type="entry name" value="TspO_MBR"/>
</dbReference>
<evidence type="ECO:0000256" key="4">
    <source>
        <dbReference type="ARBA" id="ARBA00022989"/>
    </source>
</evidence>
<feature type="transmembrane region" description="Helical" evidence="6">
    <location>
        <begin position="42"/>
        <end position="60"/>
    </location>
</feature>
<evidence type="ECO:0000313" key="8">
    <source>
        <dbReference type="Proteomes" id="UP000238801"/>
    </source>
</evidence>
<dbReference type="GO" id="GO:0016020">
    <property type="term" value="C:membrane"/>
    <property type="evidence" value="ECO:0007669"/>
    <property type="project" value="UniProtKB-SubCell"/>
</dbReference>
<comment type="caution">
    <text evidence="7">The sequence shown here is derived from an EMBL/GenBank/DDBJ whole genome shotgun (WGS) entry which is preliminary data.</text>
</comment>
<evidence type="ECO:0000256" key="3">
    <source>
        <dbReference type="ARBA" id="ARBA00022692"/>
    </source>
</evidence>